<dbReference type="CDD" id="cd16866">
    <property type="entry name" value="ARID_ARID2"/>
    <property type="match status" value="1"/>
</dbReference>
<dbReference type="Pfam" id="PF01388">
    <property type="entry name" value="ARID"/>
    <property type="match status" value="1"/>
</dbReference>
<feature type="compositionally biased region" description="Polar residues" evidence="5">
    <location>
        <begin position="1033"/>
        <end position="1061"/>
    </location>
</feature>
<dbReference type="SUPFAM" id="SSF48371">
    <property type="entry name" value="ARM repeat"/>
    <property type="match status" value="1"/>
</dbReference>
<comment type="caution">
    <text evidence="8">The sequence shown here is derived from an EMBL/GenBank/DDBJ whole genome shotgun (WGS) entry which is preliminary data.</text>
</comment>
<dbReference type="Gene3D" id="1.10.10.10">
    <property type="entry name" value="Winged helix-like DNA-binding domain superfamily/Winged helix DNA-binding domain"/>
    <property type="match status" value="1"/>
</dbReference>
<gene>
    <name evidence="8" type="ORF">PLOB_00025402</name>
</gene>
<dbReference type="Proteomes" id="UP001159405">
    <property type="component" value="Unassembled WGS sequence"/>
</dbReference>
<feature type="compositionally biased region" description="Low complexity" evidence="5">
    <location>
        <begin position="703"/>
        <end position="720"/>
    </location>
</feature>
<feature type="domain" description="ARID" evidence="6">
    <location>
        <begin position="22"/>
        <end position="114"/>
    </location>
</feature>
<feature type="region of interest" description="Disordered" evidence="5">
    <location>
        <begin position="1021"/>
        <end position="1063"/>
    </location>
</feature>
<keyword evidence="9" id="KW-1185">Reference proteome</keyword>
<feature type="compositionally biased region" description="Polar residues" evidence="5">
    <location>
        <begin position="998"/>
        <end position="1014"/>
    </location>
</feature>
<feature type="region of interest" description="Disordered" evidence="5">
    <location>
        <begin position="628"/>
        <end position="723"/>
    </location>
</feature>
<dbReference type="SMART" id="SM00355">
    <property type="entry name" value="ZnF_C2H2"/>
    <property type="match status" value="2"/>
</dbReference>
<dbReference type="EMBL" id="CALNXK010000003">
    <property type="protein sequence ID" value="CAH3034615.1"/>
    <property type="molecule type" value="Genomic_DNA"/>
</dbReference>
<dbReference type="InterPro" id="IPR036388">
    <property type="entry name" value="WH-like_DNA-bd_sf"/>
</dbReference>
<feature type="compositionally biased region" description="Low complexity" evidence="5">
    <location>
        <begin position="1623"/>
        <end position="1639"/>
    </location>
</feature>
<dbReference type="InterPro" id="IPR003150">
    <property type="entry name" value="DNA-bd_RFX"/>
</dbReference>
<dbReference type="PANTHER" id="PTHR22970:SF14">
    <property type="entry name" value="AT-RICH INTERACTIVE DOMAIN-CONTAINING PROTEIN 2"/>
    <property type="match status" value="1"/>
</dbReference>
<dbReference type="InterPro" id="IPR052406">
    <property type="entry name" value="Chromatin_Remodeling_Comp"/>
</dbReference>
<dbReference type="SMART" id="SM01014">
    <property type="entry name" value="ARID"/>
    <property type="match status" value="1"/>
</dbReference>
<feature type="compositionally biased region" description="Polar residues" evidence="5">
    <location>
        <begin position="802"/>
        <end position="824"/>
    </location>
</feature>
<dbReference type="Gene3D" id="3.30.160.60">
    <property type="entry name" value="Classic Zinc Finger"/>
    <property type="match status" value="1"/>
</dbReference>
<feature type="compositionally biased region" description="Pro residues" evidence="5">
    <location>
        <begin position="491"/>
        <end position="505"/>
    </location>
</feature>
<evidence type="ECO:0000256" key="2">
    <source>
        <dbReference type="ARBA" id="ARBA00023015"/>
    </source>
</evidence>
<feature type="compositionally biased region" description="Low complexity" evidence="5">
    <location>
        <begin position="506"/>
        <end position="518"/>
    </location>
</feature>
<evidence type="ECO:0000313" key="8">
    <source>
        <dbReference type="EMBL" id="CAH3034615.1"/>
    </source>
</evidence>
<feature type="domain" description="RFX-type winged-helix" evidence="7">
    <location>
        <begin position="550"/>
        <end position="626"/>
    </location>
</feature>
<dbReference type="SUPFAM" id="SSF46785">
    <property type="entry name" value="Winged helix' DNA-binding domain"/>
    <property type="match status" value="1"/>
</dbReference>
<dbReference type="PROSITE" id="PS00028">
    <property type="entry name" value="ZINC_FINGER_C2H2_1"/>
    <property type="match status" value="1"/>
</dbReference>
<feature type="compositionally biased region" description="Pro residues" evidence="5">
    <location>
        <begin position="1746"/>
        <end position="1778"/>
    </location>
</feature>
<feature type="region of interest" description="Disordered" evidence="5">
    <location>
        <begin position="1172"/>
        <end position="1231"/>
    </location>
</feature>
<dbReference type="InterPro" id="IPR016024">
    <property type="entry name" value="ARM-type_fold"/>
</dbReference>
<evidence type="ECO:0008006" key="10">
    <source>
        <dbReference type="Google" id="ProtNLM"/>
    </source>
</evidence>
<keyword evidence="4" id="KW-0539">Nucleus</keyword>
<dbReference type="InterPro" id="IPR036390">
    <property type="entry name" value="WH_DNA-bd_sf"/>
</dbReference>
<evidence type="ECO:0000259" key="6">
    <source>
        <dbReference type="PROSITE" id="PS51011"/>
    </source>
</evidence>
<evidence type="ECO:0000256" key="1">
    <source>
        <dbReference type="ARBA" id="ARBA00022853"/>
    </source>
</evidence>
<feature type="compositionally biased region" description="Polar residues" evidence="5">
    <location>
        <begin position="1139"/>
        <end position="1156"/>
    </location>
</feature>
<reference evidence="8 9" key="1">
    <citation type="submission" date="2022-05" db="EMBL/GenBank/DDBJ databases">
        <authorList>
            <consortium name="Genoscope - CEA"/>
            <person name="William W."/>
        </authorList>
    </citation>
    <scope>NUCLEOTIDE SEQUENCE [LARGE SCALE GENOMIC DNA]</scope>
</reference>
<protein>
    <recommendedName>
        <fullName evidence="10">AT-rich interactive domain-containing protein 2</fullName>
    </recommendedName>
</protein>
<name>A0ABN8MRS1_9CNID</name>
<organism evidence="8 9">
    <name type="scientific">Porites lobata</name>
    <dbReference type="NCBI Taxonomy" id="104759"/>
    <lineage>
        <taxon>Eukaryota</taxon>
        <taxon>Metazoa</taxon>
        <taxon>Cnidaria</taxon>
        <taxon>Anthozoa</taxon>
        <taxon>Hexacorallia</taxon>
        <taxon>Scleractinia</taxon>
        <taxon>Fungiina</taxon>
        <taxon>Poritidae</taxon>
        <taxon>Porites</taxon>
    </lineage>
</organism>
<dbReference type="PROSITE" id="PS51011">
    <property type="entry name" value="ARID"/>
    <property type="match status" value="1"/>
</dbReference>
<feature type="compositionally biased region" description="Pro residues" evidence="5">
    <location>
        <begin position="519"/>
        <end position="535"/>
    </location>
</feature>
<sequence>MFQPSHFQKMAQHLGVDSLTYEKEYNAFMTKLKNFHESKGTPFRRLPWLGGQYLDLYLLYRKVTLAGGWVKVTEGKTWRDIAEVFNLPPTCTNAAFALRQHYSRYLESFERINFFGEDAEDVLSAGRPHTPVGGGSFSTHIPTVAAADYVSVISTSKDPSRNFDKLVLSLQCGMPNEVDFAINICMLLSNVSNSVFNLSKAPAVIDTLLAHTGIFSEDSHGLKELYEDWYLKQHMERDFVKFWKDNLKVEGVREILCSKNDEGPNATDVEALFHPVRRKVGAKDVECQRISQVGMILYNFSFDDTNASVLASHPLCLRFLIQCICSEHGFLQRMAWETLSNLAEKMLLEPIESSNTQMFFQMLHFFLDHKDRYHVTNAMDVLGKLCTLEGNDEVIEGGLESEAYQSLIKVLIVSDVQLVLSSLESLYNLSGVGQVTSDHIAEVHHSIDVLVCLVTMDAECFGPEALSEVQILEKRVPAAVQPAMQAAMPSPATPKPQSSPMPVVPQQPKEPVVQHQAPPSSPSPGPIRSPSPSPVPIKTTGTEIEPETFTYNWLQGTYESCPGSSVSRIDIYADYLSSCSKLARIGILNATAFNRIIKLAFPDGQLRRVQSGDNAQYVLAGIKRRANPLPVETRTDSPATARQPSTASPHSAGHRVSPGQQSISRTPTLPVQSQLQPAWNPRQQNAVAAQPTPVQSMTRTVEQRSSQFAGGSQQQQHQPGMVRVPRRPSFSNQGNMPTTPDQGIRQYPAATIQQQVSQTATDSRQMMVGQMQRTIVATGNEQPLERITAMRRASVEGVNPLPGQSTQSIQYQSQGQAVQRTSLPSPSPGPLRDEKQQTTYPAQGIQPQTVPMLPGQRMAVPGAQLMAKQSQGGTVGMTGNSRPPQNPLSRSPLVPPRPIQPSTAQPAQTTPPTSSVRRPSLAAEPPAGYQQSPPPYPQQHNLRPAPPAYNSRPTYYGNYPPLAPKPAPEMTVQLSQQYQARKQIPPNTVAIGRHARSVPSSPLQQSDAGRQNFQPQVPPLNIARSPLVPPNLASGQPFSRSQQDVHGGLTQTAVGQDSRQSTRLKRPEGVVLIAQEERAADVVSSGLLDGAEEQQIVVVENKNRTNHSVYPENARITHDIPTNQVDIAQHSRGELFASNAGNPQKPQGSHPSSNGSLKRDLNAHMMHDTVEENLNGRRDNSISGDCGPAKRPRLEKRMSSLENELDNSTSVPSRTGSPTHLVNGDLKGDPRNKLMDKLLDKDLRLPLNGVCGIDASDLDLLASDGERLSGSKASSPDLFGSETNSDFGKYLEESDTDTGLFSDVLQGDLRIDPMENGTEGTHPVQSSKMPTFTEAPFHDSGNVLNLKGASSAVSEQQGKIPIPSSVRSDTQRLHEGAVNVAISRNPSAVNSTWNATNTVPQTSKLGYVNQRLAPDVQQRLPGYSQQGLAPQHVSIRPHLDNMSSTESQGTTVASQKRVFQHQNIQSNLQRVRTAQEPPAVMNRSGVLQNTLPGSHGPSTINSIAPGIQGSGVQQPLSVRPPFQGAPSIQTSLPRVNADSSGGIQSVAWAQSGVQQQLGLMERNQQRVGQVVLQQNTVSGAQVPSGPPNVALPSGYQQKTVNVYPDIRTQISATPASVMYDTISASQSRQQPSQYQQTVQPGVQNPVPAASNPVLAGSQEFPSTPPAKGHLSDSVVPPVMSFKPFRCRWATCFSSFDTSKDLFSHVVKEHVPRDSLVLSCMWEGCPPVRRSRSSLLFHLQQKHSEPSPVPSTLPPQATPAQHQPPPVQPPPQPQAPPPNQKTTFVPAYHFLARMLQSFQGEEETPLTKTVRLTAALVLRNVAQYSALARSMLRRHESHLSIVAMSNSEAAHAVAACLSELSPHRKASSSDSNTFIWALER</sequence>
<feature type="region of interest" description="Disordered" evidence="5">
    <location>
        <begin position="482"/>
        <end position="540"/>
    </location>
</feature>
<evidence type="ECO:0000313" key="9">
    <source>
        <dbReference type="Proteomes" id="UP001159405"/>
    </source>
</evidence>
<dbReference type="InterPro" id="IPR036431">
    <property type="entry name" value="ARID_dom_sf"/>
</dbReference>
<accession>A0ABN8MRS1</accession>
<evidence type="ECO:0000259" key="7">
    <source>
        <dbReference type="PROSITE" id="PS51526"/>
    </source>
</evidence>
<feature type="compositionally biased region" description="Polar residues" evidence="5">
    <location>
        <begin position="636"/>
        <end position="649"/>
    </location>
</feature>
<feature type="compositionally biased region" description="Polar residues" evidence="5">
    <location>
        <begin position="1200"/>
        <end position="1220"/>
    </location>
</feature>
<feature type="region of interest" description="Disordered" evidence="5">
    <location>
        <begin position="797"/>
        <end position="837"/>
    </location>
</feature>
<feature type="region of interest" description="Disordered" evidence="5">
    <location>
        <begin position="1623"/>
        <end position="1649"/>
    </location>
</feature>
<dbReference type="SMART" id="SM00501">
    <property type="entry name" value="BRIGHT"/>
    <property type="match status" value="1"/>
</dbReference>
<dbReference type="InterPro" id="IPR001606">
    <property type="entry name" value="ARID_dom"/>
</dbReference>
<evidence type="ECO:0000256" key="5">
    <source>
        <dbReference type="SAM" id="MobiDB-lite"/>
    </source>
</evidence>
<dbReference type="Gene3D" id="1.10.150.60">
    <property type="entry name" value="ARID DNA-binding domain"/>
    <property type="match status" value="1"/>
</dbReference>
<feature type="region of interest" description="Disordered" evidence="5">
    <location>
        <begin position="995"/>
        <end position="1014"/>
    </location>
</feature>
<evidence type="ECO:0000256" key="4">
    <source>
        <dbReference type="ARBA" id="ARBA00023242"/>
    </source>
</evidence>
<feature type="region of interest" description="Disordered" evidence="5">
    <location>
        <begin position="866"/>
        <end position="980"/>
    </location>
</feature>
<dbReference type="Pfam" id="PF02257">
    <property type="entry name" value="RFX_DNA_binding"/>
    <property type="match status" value="1"/>
</dbReference>
<dbReference type="InterPro" id="IPR013087">
    <property type="entry name" value="Znf_C2H2_type"/>
</dbReference>
<dbReference type="SUPFAM" id="SSF46774">
    <property type="entry name" value="ARID-like"/>
    <property type="match status" value="1"/>
</dbReference>
<keyword evidence="1" id="KW-0156">Chromatin regulator</keyword>
<feature type="compositionally biased region" description="Low complexity" evidence="5">
    <location>
        <begin position="900"/>
        <end position="915"/>
    </location>
</feature>
<proteinExistence type="predicted"/>
<dbReference type="InterPro" id="IPR011989">
    <property type="entry name" value="ARM-like"/>
</dbReference>
<keyword evidence="2" id="KW-0805">Transcription regulation</keyword>
<dbReference type="Gene3D" id="1.25.10.10">
    <property type="entry name" value="Leucine-rich Repeat Variant"/>
    <property type="match status" value="1"/>
</dbReference>
<dbReference type="PANTHER" id="PTHR22970">
    <property type="entry name" value="AT-RICH INTERACTIVE DOMAIN-CONTAINING PROTEIN 2"/>
    <property type="match status" value="1"/>
</dbReference>
<feature type="compositionally biased region" description="Polar residues" evidence="5">
    <location>
        <begin position="658"/>
        <end position="700"/>
    </location>
</feature>
<keyword evidence="3" id="KW-0804">Transcription</keyword>
<dbReference type="PROSITE" id="PS51526">
    <property type="entry name" value="RFX_DBD"/>
    <property type="match status" value="1"/>
</dbReference>
<feature type="compositionally biased region" description="Polar residues" evidence="5">
    <location>
        <begin position="867"/>
        <end position="883"/>
    </location>
</feature>
<evidence type="ECO:0000256" key="3">
    <source>
        <dbReference type="ARBA" id="ARBA00023163"/>
    </source>
</evidence>
<feature type="region of interest" description="Disordered" evidence="5">
    <location>
        <begin position="1136"/>
        <end position="1159"/>
    </location>
</feature>
<feature type="region of interest" description="Disordered" evidence="5">
    <location>
        <begin position="1737"/>
        <end position="1781"/>
    </location>
</feature>